<comment type="subunit">
    <text evidence="5">Heterooligomer composed of large and small subunits.</text>
</comment>
<evidence type="ECO:0000256" key="1">
    <source>
        <dbReference type="ARBA" id="ARBA00022490"/>
    </source>
</evidence>
<keyword evidence="2 5" id="KW-0540">Nuclease</keyword>
<dbReference type="Pfam" id="PF02601">
    <property type="entry name" value="Exonuc_VII_L"/>
    <property type="match status" value="1"/>
</dbReference>
<protein>
    <recommendedName>
        <fullName evidence="5">Exodeoxyribonuclease 7 large subunit</fullName>
        <ecNumber evidence="5">3.1.11.6</ecNumber>
    </recommendedName>
    <alternativeName>
        <fullName evidence="5">Exodeoxyribonuclease VII large subunit</fullName>
        <shortName evidence="5">Exonuclease VII large subunit</shortName>
    </alternativeName>
</protein>
<comment type="catalytic activity">
    <reaction evidence="5 6">
        <text>Exonucleolytic cleavage in either 5'- to 3'- or 3'- to 5'-direction to yield nucleoside 5'-phosphates.</text>
        <dbReference type="EC" id="3.1.11.6"/>
    </reaction>
</comment>
<dbReference type="KEGG" id="dbk:DGMP_15180"/>
<dbReference type="PANTHER" id="PTHR30008">
    <property type="entry name" value="EXODEOXYRIBONUCLEASE 7 LARGE SUBUNIT"/>
    <property type="match status" value="1"/>
</dbReference>
<dbReference type="Proteomes" id="UP000826725">
    <property type="component" value="Chromosome"/>
</dbReference>
<keyword evidence="10" id="KW-1185">Reference proteome</keyword>
<evidence type="ECO:0000256" key="4">
    <source>
        <dbReference type="ARBA" id="ARBA00022839"/>
    </source>
</evidence>
<evidence type="ECO:0000256" key="3">
    <source>
        <dbReference type="ARBA" id="ARBA00022801"/>
    </source>
</evidence>
<gene>
    <name evidence="5 9" type="primary">xseA</name>
    <name evidence="9" type="ORF">DGMP_15180</name>
</gene>
<evidence type="ECO:0000256" key="6">
    <source>
        <dbReference type="RuleBase" id="RU004355"/>
    </source>
</evidence>
<evidence type="ECO:0000313" key="9">
    <source>
        <dbReference type="EMBL" id="BCL60825.1"/>
    </source>
</evidence>
<dbReference type="CDD" id="cd04489">
    <property type="entry name" value="ExoVII_LU_OBF"/>
    <property type="match status" value="1"/>
</dbReference>
<dbReference type="NCBIfam" id="TIGR00237">
    <property type="entry name" value="xseA"/>
    <property type="match status" value="1"/>
</dbReference>
<name>A0A8D5FNE9_9BACT</name>
<keyword evidence="4 5" id="KW-0269">Exonuclease</keyword>
<keyword evidence="3 5" id="KW-0378">Hydrolase</keyword>
<comment type="similarity">
    <text evidence="5 6">Belongs to the XseA family.</text>
</comment>
<evidence type="ECO:0000256" key="2">
    <source>
        <dbReference type="ARBA" id="ARBA00022722"/>
    </source>
</evidence>
<dbReference type="AlphaFoldDB" id="A0A8D5FNE9"/>
<evidence type="ECO:0000313" key="10">
    <source>
        <dbReference type="Proteomes" id="UP000826725"/>
    </source>
</evidence>
<dbReference type="GO" id="GO:0009318">
    <property type="term" value="C:exodeoxyribonuclease VII complex"/>
    <property type="evidence" value="ECO:0007669"/>
    <property type="project" value="UniProtKB-UniRule"/>
</dbReference>
<dbReference type="HAMAP" id="MF_00378">
    <property type="entry name" value="Exonuc_7_L"/>
    <property type="match status" value="1"/>
</dbReference>
<dbReference type="RefSeq" id="WP_228856913.1">
    <property type="nucleotide sequence ID" value="NZ_AP024086.1"/>
</dbReference>
<dbReference type="GO" id="GO:0008855">
    <property type="term" value="F:exodeoxyribonuclease VII activity"/>
    <property type="evidence" value="ECO:0007669"/>
    <property type="project" value="UniProtKB-UniRule"/>
</dbReference>
<comment type="function">
    <text evidence="5">Bidirectionally degrades single-stranded DNA into large acid-insoluble oligonucleotides, which are then degraded further into small acid-soluble oligonucleotides.</text>
</comment>
<reference evidence="9" key="1">
    <citation type="submission" date="2020-09" db="EMBL/GenBank/DDBJ databases">
        <title>Desulfogranum mesoprofundum gen. nov., sp. nov., a novel mesophilic, sulfate-reducing chemolithoautotroph isolated from a deep-sea hydrothermal vent chimney in the Suiyo Seamount.</title>
        <authorList>
            <person name="Hashimoto Y."/>
            <person name="Nakagawa S."/>
        </authorList>
    </citation>
    <scope>NUCLEOTIDE SEQUENCE</scope>
    <source>
        <strain evidence="9">KT2</strain>
    </source>
</reference>
<dbReference type="Pfam" id="PF13742">
    <property type="entry name" value="tRNA_anti_2"/>
    <property type="match status" value="1"/>
</dbReference>
<dbReference type="GO" id="GO:0005737">
    <property type="term" value="C:cytoplasm"/>
    <property type="evidence" value="ECO:0007669"/>
    <property type="project" value="UniProtKB-SubCell"/>
</dbReference>
<evidence type="ECO:0000259" key="7">
    <source>
        <dbReference type="Pfam" id="PF02601"/>
    </source>
</evidence>
<dbReference type="PANTHER" id="PTHR30008:SF0">
    <property type="entry name" value="EXODEOXYRIBONUCLEASE 7 LARGE SUBUNIT"/>
    <property type="match status" value="1"/>
</dbReference>
<dbReference type="InterPro" id="IPR020579">
    <property type="entry name" value="Exonuc_VII_lsu_C"/>
</dbReference>
<proteinExistence type="inferred from homology"/>
<comment type="subcellular location">
    <subcellularLocation>
        <location evidence="5 6">Cytoplasm</location>
    </subcellularLocation>
</comment>
<dbReference type="InterPro" id="IPR003753">
    <property type="entry name" value="Exonuc_VII_L"/>
</dbReference>
<evidence type="ECO:0000259" key="8">
    <source>
        <dbReference type="Pfam" id="PF13742"/>
    </source>
</evidence>
<keyword evidence="1 5" id="KW-0963">Cytoplasm</keyword>
<accession>A0A8D5FNE9</accession>
<dbReference type="InterPro" id="IPR025824">
    <property type="entry name" value="OB-fold_nuc-bd_dom"/>
</dbReference>
<organism evidence="9 10">
    <name type="scientific">Desulfomarina profundi</name>
    <dbReference type="NCBI Taxonomy" id="2772557"/>
    <lineage>
        <taxon>Bacteria</taxon>
        <taxon>Pseudomonadati</taxon>
        <taxon>Thermodesulfobacteriota</taxon>
        <taxon>Desulfobulbia</taxon>
        <taxon>Desulfobulbales</taxon>
        <taxon>Desulfobulbaceae</taxon>
        <taxon>Desulfomarina</taxon>
    </lineage>
</organism>
<dbReference type="EC" id="3.1.11.6" evidence="5"/>
<feature type="domain" description="OB-fold nucleic acid binding" evidence="8">
    <location>
        <begin position="11"/>
        <end position="104"/>
    </location>
</feature>
<feature type="domain" description="Exonuclease VII large subunit C-terminal" evidence="7">
    <location>
        <begin position="127"/>
        <end position="445"/>
    </location>
</feature>
<dbReference type="EMBL" id="AP024086">
    <property type="protein sequence ID" value="BCL60825.1"/>
    <property type="molecule type" value="Genomic_DNA"/>
</dbReference>
<dbReference type="GO" id="GO:0006308">
    <property type="term" value="P:DNA catabolic process"/>
    <property type="evidence" value="ECO:0007669"/>
    <property type="project" value="UniProtKB-UniRule"/>
</dbReference>
<dbReference type="GO" id="GO:0003676">
    <property type="term" value="F:nucleic acid binding"/>
    <property type="evidence" value="ECO:0007669"/>
    <property type="project" value="InterPro"/>
</dbReference>
<evidence type="ECO:0000256" key="5">
    <source>
        <dbReference type="HAMAP-Rule" id="MF_00378"/>
    </source>
</evidence>
<sequence length="461" mass="51466">MISETGSPTVLTVTELTSSIKSLLEGKYRFIRIKGEVSNLRVPFSGHSYFSLKDSQSQIRAVLFKNQKRFVSHSLKDGQQIICFGRISVYEPRGEYQIIIDSIDHLGTGHLQMEFEQLKTRLAAEGLFSHEIKKKVPPLPFKIIVISSPTGAALQDFLKIYSTRNFPACLQIIPVRVQGEQAAKEIAYAIETANRIKDADVIVLCRGGGSIEDLWAFNEEHTARAIFHSKVPVVTGIGHETDFTIADFCADLRCPTPTGAATTIFPNGDELYTRLEVLKKQLGFRIDSKIENLEMQLDSRVKILGTLEQKFENLELRLNLGKTYLVQAMTTLLSTKKNLFFRKLQLFERNAPLSKLIARQQVLKLATSRFINTMEIIMQGRETRFARAAAVLNTVSPLATLARGYAIVTREDKGHGVRKVVSQSGEVSPGEHLEILLHQGTVECEVTKVHAPASPDDPSTE</sequence>